<organism evidence="1 2">
    <name type="scientific">Paenibacillus psychroresistens</name>
    <dbReference type="NCBI Taxonomy" id="1778678"/>
    <lineage>
        <taxon>Bacteria</taxon>
        <taxon>Bacillati</taxon>
        <taxon>Bacillota</taxon>
        <taxon>Bacilli</taxon>
        <taxon>Bacillales</taxon>
        <taxon>Paenibacillaceae</taxon>
        <taxon>Paenibacillus</taxon>
    </lineage>
</organism>
<dbReference type="Proteomes" id="UP000426246">
    <property type="component" value="Chromosome"/>
</dbReference>
<dbReference type="KEGG" id="ppsc:EHS13_10250"/>
<evidence type="ECO:0000313" key="2">
    <source>
        <dbReference type="Proteomes" id="UP000426246"/>
    </source>
</evidence>
<dbReference type="OrthoDB" id="2626601at2"/>
<dbReference type="AlphaFoldDB" id="A0A6B8RFG9"/>
<evidence type="ECO:0000313" key="1">
    <source>
        <dbReference type="EMBL" id="QGQ95241.1"/>
    </source>
</evidence>
<name>A0A6B8RFG9_9BACL</name>
<gene>
    <name evidence="1" type="ORF">EHS13_10250</name>
</gene>
<protein>
    <submittedName>
        <fullName evidence="1">Uncharacterized protein</fullName>
    </submittedName>
</protein>
<sequence>MLPGQILKTDADFDNAILNAVEVMVTQYGSQLGRGQILSHSLHSVKLTSSYFFKDGSEFTICTLVHS</sequence>
<reference evidence="2" key="1">
    <citation type="submission" date="2018-11" db="EMBL/GenBank/DDBJ databases">
        <title>Complete genome sequence of Paenibacillus sp. ML311-T8.</title>
        <authorList>
            <person name="Nam Y.-D."/>
            <person name="Kang J."/>
            <person name="Chung W.-H."/>
            <person name="Park Y.S."/>
        </authorList>
    </citation>
    <scope>NUCLEOTIDE SEQUENCE [LARGE SCALE GENOMIC DNA]</scope>
    <source>
        <strain evidence="2">ML311-T8</strain>
    </source>
</reference>
<dbReference type="RefSeq" id="WP_155700258.1">
    <property type="nucleotide sequence ID" value="NZ_CP034235.1"/>
</dbReference>
<proteinExistence type="predicted"/>
<keyword evidence="2" id="KW-1185">Reference proteome</keyword>
<accession>A0A6B8RFG9</accession>
<dbReference type="EMBL" id="CP034235">
    <property type="protein sequence ID" value="QGQ95241.1"/>
    <property type="molecule type" value="Genomic_DNA"/>
</dbReference>